<dbReference type="PROSITE" id="PS51186">
    <property type="entry name" value="GNAT"/>
    <property type="match status" value="1"/>
</dbReference>
<dbReference type="SUPFAM" id="SSF55729">
    <property type="entry name" value="Acyl-CoA N-acyltransferases (Nat)"/>
    <property type="match status" value="1"/>
</dbReference>
<keyword evidence="2" id="KW-0808">Transferase</keyword>
<dbReference type="RefSeq" id="WP_129478954.1">
    <property type="nucleotide sequence ID" value="NZ_SDWS01000011.1"/>
</dbReference>
<dbReference type="OrthoDB" id="9814648at2"/>
<protein>
    <submittedName>
        <fullName evidence="2">N-acetyltransferase</fullName>
    </submittedName>
</protein>
<evidence type="ECO:0000313" key="3">
    <source>
        <dbReference type="Proteomes" id="UP000291838"/>
    </source>
</evidence>
<sequence length="162" mass="17495">MSASIDRTSIRIAPMTRAHAEDITTWRYEPPYEVYGMEGAEPDELLDPAAGFHAVLAGEELIGFRSFGPDGQVPGWDYDDSALDTGGGLRPSLTGQGLGRSVISAGLDYGRAQFQPAAFRVTVASFNARARLTVESLGFEHVGSFAATRDGRPFDVLVRRES</sequence>
<accession>A0A4Q2RKA6</accession>
<feature type="domain" description="N-acetyltransferase" evidence="1">
    <location>
        <begin position="10"/>
        <end position="162"/>
    </location>
</feature>
<dbReference type="InterPro" id="IPR000182">
    <property type="entry name" value="GNAT_dom"/>
</dbReference>
<name>A0A4Q2RKA6_9ACTN</name>
<dbReference type="AlphaFoldDB" id="A0A4Q2RKA6"/>
<keyword evidence="3" id="KW-1185">Reference proteome</keyword>
<reference evidence="2 3" key="1">
    <citation type="submission" date="2019-01" db="EMBL/GenBank/DDBJ databases">
        <title>Novel species of Nocardioides.</title>
        <authorList>
            <person name="Liu Q."/>
            <person name="Xin Y.-H."/>
        </authorList>
    </citation>
    <scope>NUCLEOTIDE SEQUENCE [LARGE SCALE GENOMIC DNA]</scope>
    <source>
        <strain evidence="2 3">HLT3-15</strain>
    </source>
</reference>
<organism evidence="2 3">
    <name type="scientific">Nocardioides glacieisoli</name>
    <dbReference type="NCBI Taxonomy" id="1168730"/>
    <lineage>
        <taxon>Bacteria</taxon>
        <taxon>Bacillati</taxon>
        <taxon>Actinomycetota</taxon>
        <taxon>Actinomycetes</taxon>
        <taxon>Propionibacteriales</taxon>
        <taxon>Nocardioidaceae</taxon>
        <taxon>Nocardioides</taxon>
    </lineage>
</organism>
<gene>
    <name evidence="2" type="ORF">EUA06_19635</name>
</gene>
<evidence type="ECO:0000259" key="1">
    <source>
        <dbReference type="PROSITE" id="PS51186"/>
    </source>
</evidence>
<proteinExistence type="predicted"/>
<evidence type="ECO:0000313" key="2">
    <source>
        <dbReference type="EMBL" id="RYB88706.1"/>
    </source>
</evidence>
<dbReference type="Gene3D" id="3.40.630.30">
    <property type="match status" value="1"/>
</dbReference>
<dbReference type="EMBL" id="SDWS01000011">
    <property type="protein sequence ID" value="RYB88706.1"/>
    <property type="molecule type" value="Genomic_DNA"/>
</dbReference>
<comment type="caution">
    <text evidence="2">The sequence shown here is derived from an EMBL/GenBank/DDBJ whole genome shotgun (WGS) entry which is preliminary data.</text>
</comment>
<dbReference type="Proteomes" id="UP000291838">
    <property type="component" value="Unassembled WGS sequence"/>
</dbReference>
<dbReference type="InterPro" id="IPR016181">
    <property type="entry name" value="Acyl_CoA_acyltransferase"/>
</dbReference>
<dbReference type="GO" id="GO:0016747">
    <property type="term" value="F:acyltransferase activity, transferring groups other than amino-acyl groups"/>
    <property type="evidence" value="ECO:0007669"/>
    <property type="project" value="InterPro"/>
</dbReference>
<dbReference type="Pfam" id="PF00583">
    <property type="entry name" value="Acetyltransf_1"/>
    <property type="match status" value="1"/>
</dbReference>